<sequence length="861" mass="94089">MSVVSHTMETSLIGLIMLSLTGHSLTVPSYSTNVCSPANVTEPLTCSSEQWVQILQEIYSPRRESTSACEPSLTSCSTVFYDTDLVANCNGPRPPGSEGCREETSATLAKHITPCLQSVADITTSVQYACIEKSAVLDLCGTSSIIKSPFQSVNAYLASPNFPKSTPTGTLCMCTIQGSKVKMTAVDINVQAKLPWESDPAMNIDPYRSVFSVSSDGDGVLWQSSQCTETSDCRNLHILNTNLFMPPSEDSSQVSVTYSDFALYGQNVWVEVIGQGSALNVTCTSKPLPPNRFITSTTSSTTTTPPTTPSVITTSPATNTSMTTTTPPTTIVPITKPATTSTIPGKTSLANSTPSIVVYPPTIPTIWMTHLSTKPPPILTTTIRKTTPTMEDLRGDKSNHDSTALVIILVCILLVLVITALVVGYLVYRKRRKFTYNGKVGLKALFLSLYHQMTNREQQEKTDYHDSPFDPIAMDDFKQPTSTPKSKPHYEGNDKKTLDAAVLAMTDDESKNKQRSGDTTEGKHSSRSHAQQESEKESDLNEKADKEQASSVTIYNEIHQSGSGIVEAEIERMRQLRNQKPNEVSMENSLSSSTVSDSKTGSGQGNGRNYLNSSQDKNIHEDHDQRRLTTNSQINLTETNCHFGVDEPETLESSATEIKIKHDAGLKKHHKIKRDEPRRDKPKGEKPKGGKTTGEEQKGDKTKKDIDLKHYNQPHDHMLLSPEEQKMFVSLGLTSLDASSESVPDVSNTGVTGVGQDAGQNRSAEAHVPNSTLKQFPNNEMANQGEDVEKKYSLAKSSQSGDLEKSGNQTTLPKKHKLSKSDLVSTILQLSLQDIKHMRTIEHQKGDIAGGDNQTKDMSDC</sequence>
<feature type="compositionally biased region" description="Polar residues" evidence="1">
    <location>
        <begin position="758"/>
        <end position="782"/>
    </location>
</feature>
<keyword evidence="3" id="KW-0732">Signal</keyword>
<feature type="region of interest" description="Disordered" evidence="1">
    <location>
        <begin position="659"/>
        <end position="706"/>
    </location>
</feature>
<evidence type="ECO:0000256" key="1">
    <source>
        <dbReference type="SAM" id="MobiDB-lite"/>
    </source>
</evidence>
<dbReference type="EMBL" id="CAXITT010000829">
    <property type="protein sequence ID" value="CAL1546553.1"/>
    <property type="molecule type" value="Genomic_DNA"/>
</dbReference>
<dbReference type="Proteomes" id="UP001497497">
    <property type="component" value="Unassembled WGS sequence"/>
</dbReference>
<feature type="chain" id="PRO_5043707655" evidence="3">
    <location>
        <begin position="27"/>
        <end position="861"/>
    </location>
</feature>
<dbReference type="CDD" id="cd12087">
    <property type="entry name" value="TM_EGFR-like"/>
    <property type="match status" value="1"/>
</dbReference>
<feature type="region of interest" description="Disordered" evidence="1">
    <location>
        <begin position="739"/>
        <end position="820"/>
    </location>
</feature>
<accession>A0AAV2IHJ2</accession>
<evidence type="ECO:0000256" key="2">
    <source>
        <dbReference type="SAM" id="Phobius"/>
    </source>
</evidence>
<proteinExistence type="predicted"/>
<feature type="region of interest" description="Disordered" evidence="1">
    <location>
        <begin position="578"/>
        <end position="620"/>
    </location>
</feature>
<feature type="compositionally biased region" description="Low complexity" evidence="1">
    <location>
        <begin position="295"/>
        <end position="329"/>
    </location>
</feature>
<feature type="compositionally biased region" description="Basic and acidic residues" evidence="1">
    <location>
        <begin position="673"/>
        <end position="706"/>
    </location>
</feature>
<protein>
    <submittedName>
        <fullName evidence="4">Uncharacterized protein</fullName>
    </submittedName>
</protein>
<feature type="compositionally biased region" description="Polar residues" evidence="1">
    <location>
        <begin position="739"/>
        <end position="751"/>
    </location>
</feature>
<feature type="transmembrane region" description="Helical" evidence="2">
    <location>
        <begin position="404"/>
        <end position="428"/>
    </location>
</feature>
<evidence type="ECO:0000313" key="4">
    <source>
        <dbReference type="EMBL" id="CAL1546553.1"/>
    </source>
</evidence>
<feature type="region of interest" description="Disordered" evidence="1">
    <location>
        <begin position="507"/>
        <end position="556"/>
    </location>
</feature>
<feature type="region of interest" description="Disordered" evidence="1">
    <location>
        <begin position="293"/>
        <end position="329"/>
    </location>
</feature>
<gene>
    <name evidence="4" type="ORF">GSLYS_00019930001</name>
</gene>
<evidence type="ECO:0000313" key="5">
    <source>
        <dbReference type="Proteomes" id="UP001497497"/>
    </source>
</evidence>
<feature type="compositionally biased region" description="Polar residues" evidence="1">
    <location>
        <begin position="607"/>
        <end position="616"/>
    </location>
</feature>
<organism evidence="4 5">
    <name type="scientific">Lymnaea stagnalis</name>
    <name type="common">Great pond snail</name>
    <name type="synonym">Helix stagnalis</name>
    <dbReference type="NCBI Taxonomy" id="6523"/>
    <lineage>
        <taxon>Eukaryota</taxon>
        <taxon>Metazoa</taxon>
        <taxon>Spiralia</taxon>
        <taxon>Lophotrochozoa</taxon>
        <taxon>Mollusca</taxon>
        <taxon>Gastropoda</taxon>
        <taxon>Heterobranchia</taxon>
        <taxon>Euthyneura</taxon>
        <taxon>Panpulmonata</taxon>
        <taxon>Hygrophila</taxon>
        <taxon>Lymnaeoidea</taxon>
        <taxon>Lymnaeidae</taxon>
        <taxon>Lymnaea</taxon>
    </lineage>
</organism>
<feature type="signal peptide" evidence="3">
    <location>
        <begin position="1"/>
        <end position="26"/>
    </location>
</feature>
<feature type="compositionally biased region" description="Polar residues" evidence="1">
    <location>
        <begin position="795"/>
        <end position="812"/>
    </location>
</feature>
<reference evidence="4 5" key="1">
    <citation type="submission" date="2024-04" db="EMBL/GenBank/DDBJ databases">
        <authorList>
            <consortium name="Genoscope - CEA"/>
            <person name="William W."/>
        </authorList>
    </citation>
    <scope>NUCLEOTIDE SEQUENCE [LARGE SCALE GENOMIC DNA]</scope>
</reference>
<feature type="region of interest" description="Disordered" evidence="1">
    <location>
        <begin position="458"/>
        <end position="495"/>
    </location>
</feature>
<dbReference type="AlphaFoldDB" id="A0AAV2IHJ2"/>
<keyword evidence="2" id="KW-1133">Transmembrane helix</keyword>
<feature type="compositionally biased region" description="Polar residues" evidence="1">
    <location>
        <begin position="578"/>
        <end position="588"/>
    </location>
</feature>
<comment type="caution">
    <text evidence="4">The sequence shown here is derived from an EMBL/GenBank/DDBJ whole genome shotgun (WGS) entry which is preliminary data.</text>
</comment>
<feature type="compositionally biased region" description="Basic and acidic residues" evidence="1">
    <location>
        <begin position="458"/>
        <end position="468"/>
    </location>
</feature>
<feature type="compositionally biased region" description="Low complexity" evidence="1">
    <location>
        <begin position="589"/>
        <end position="601"/>
    </location>
</feature>
<keyword evidence="2" id="KW-0812">Transmembrane</keyword>
<keyword evidence="2" id="KW-0472">Membrane</keyword>
<evidence type="ECO:0000256" key="3">
    <source>
        <dbReference type="SAM" id="SignalP"/>
    </source>
</evidence>
<keyword evidence="5" id="KW-1185">Reference proteome</keyword>
<name>A0AAV2IHJ2_LYMST</name>
<feature type="compositionally biased region" description="Basic and acidic residues" evidence="1">
    <location>
        <begin position="508"/>
        <end position="548"/>
    </location>
</feature>